<name>A0A0G1UGP0_9BACT</name>
<sequence length="132" mass="14559">MNLKDFLASGGSKNGEFYWALVIEPGWIQAGIWQIIAEKAEVVSVSPPAAWETDEELIGAADAALSATIQNLPEDVSEPQKTVFGVPSSWVSEGEIKKEHVCRFARGNCPLLQIARRFSPKRNCFGSRKREP</sequence>
<dbReference type="Proteomes" id="UP000034501">
    <property type="component" value="Unassembled WGS sequence"/>
</dbReference>
<accession>A0A0G1UGP0</accession>
<dbReference type="EMBL" id="LCNW01000004">
    <property type="protein sequence ID" value="KKU65258.1"/>
    <property type="molecule type" value="Genomic_DNA"/>
</dbReference>
<gene>
    <name evidence="1" type="ORF">UX88_C0004G0006</name>
</gene>
<reference evidence="1 2" key="1">
    <citation type="journal article" date="2015" name="Nature">
        <title>rRNA introns, odd ribosomes, and small enigmatic genomes across a large radiation of phyla.</title>
        <authorList>
            <person name="Brown C.T."/>
            <person name="Hug L.A."/>
            <person name="Thomas B.C."/>
            <person name="Sharon I."/>
            <person name="Castelle C.J."/>
            <person name="Singh A."/>
            <person name="Wilkins M.J."/>
            <person name="Williams K.H."/>
            <person name="Banfield J.F."/>
        </authorList>
    </citation>
    <scope>NUCLEOTIDE SEQUENCE [LARGE SCALE GENOMIC DNA]</scope>
</reference>
<protein>
    <submittedName>
        <fullName evidence="1">Uncharacterized protein</fullName>
    </submittedName>
</protein>
<evidence type="ECO:0000313" key="1">
    <source>
        <dbReference type="EMBL" id="KKU65258.1"/>
    </source>
</evidence>
<proteinExistence type="predicted"/>
<comment type="caution">
    <text evidence="1">The sequence shown here is derived from an EMBL/GenBank/DDBJ whole genome shotgun (WGS) entry which is preliminary data.</text>
</comment>
<dbReference type="AlphaFoldDB" id="A0A0G1UGP0"/>
<evidence type="ECO:0000313" key="2">
    <source>
        <dbReference type="Proteomes" id="UP000034501"/>
    </source>
</evidence>
<organism evidence="1 2">
    <name type="scientific">Candidatus Woesebacteria bacterium GW2011_GWC2_47_16</name>
    <dbReference type="NCBI Taxonomy" id="1618590"/>
    <lineage>
        <taxon>Bacteria</taxon>
        <taxon>Candidatus Woeseibacteriota</taxon>
    </lineage>
</organism>